<name>A0A845G0Z0_9BURK</name>
<feature type="region of interest" description="Disordered" evidence="2">
    <location>
        <begin position="94"/>
        <end position="129"/>
    </location>
</feature>
<feature type="domain" description="Prokaryotic-type class I peptide chain release factors" evidence="3">
    <location>
        <begin position="13"/>
        <end position="29"/>
    </location>
</feature>
<dbReference type="GO" id="GO:0004045">
    <property type="term" value="F:peptidyl-tRNA hydrolase activity"/>
    <property type="evidence" value="ECO:0007669"/>
    <property type="project" value="UniProtKB-EC"/>
</dbReference>
<comment type="caution">
    <text evidence="4">The sequence shown here is derived from an EMBL/GenBank/DDBJ whole genome shotgun (WGS) entry which is preliminary data.</text>
</comment>
<evidence type="ECO:0000313" key="4">
    <source>
        <dbReference type="EMBL" id="MYM87055.1"/>
    </source>
</evidence>
<dbReference type="PROSITE" id="PS00745">
    <property type="entry name" value="RF_PROK_I"/>
    <property type="match status" value="1"/>
</dbReference>
<protein>
    <submittedName>
        <fullName evidence="4">Aminoacyl-tRNA hydrolase</fullName>
        <ecNumber evidence="4">3.1.1.29</ecNumber>
    </submittedName>
</protein>
<dbReference type="Proteomes" id="UP000470302">
    <property type="component" value="Unassembled WGS sequence"/>
</dbReference>
<gene>
    <name evidence="4" type="ORF">GTP91_07660</name>
</gene>
<dbReference type="NCBIfam" id="NF006718">
    <property type="entry name" value="PRK09256.1"/>
    <property type="match status" value="1"/>
</dbReference>
<reference evidence="4 5" key="1">
    <citation type="submission" date="2020-01" db="EMBL/GenBank/DDBJ databases">
        <title>Novel species isolated from a subtropical stream in China.</title>
        <authorList>
            <person name="Lu H."/>
        </authorList>
    </citation>
    <scope>NUCLEOTIDE SEQUENCE [LARGE SCALE GENOMIC DNA]</scope>
    <source>
        <strain evidence="4 5">FT82W</strain>
    </source>
</reference>
<dbReference type="InterPro" id="IPR045853">
    <property type="entry name" value="Pep_chain_release_fac_I_sf"/>
</dbReference>
<dbReference type="EMBL" id="WWCW01000017">
    <property type="protein sequence ID" value="MYM87055.1"/>
    <property type="molecule type" value="Genomic_DNA"/>
</dbReference>
<dbReference type="PANTHER" id="PTHR47814:SF1">
    <property type="entry name" value="PEPTIDYL-TRNA HYDROLASE ARFB"/>
    <property type="match status" value="1"/>
</dbReference>
<dbReference type="Pfam" id="PF00472">
    <property type="entry name" value="RF-1"/>
    <property type="match status" value="1"/>
</dbReference>
<dbReference type="AlphaFoldDB" id="A0A845G0Z0"/>
<organism evidence="4 5">
    <name type="scientific">Duganella vulcania</name>
    <dbReference type="NCBI Taxonomy" id="2692166"/>
    <lineage>
        <taxon>Bacteria</taxon>
        <taxon>Pseudomonadati</taxon>
        <taxon>Pseudomonadota</taxon>
        <taxon>Betaproteobacteria</taxon>
        <taxon>Burkholderiales</taxon>
        <taxon>Oxalobacteraceae</taxon>
        <taxon>Telluria group</taxon>
        <taxon>Duganella</taxon>
    </lineage>
</organism>
<dbReference type="PANTHER" id="PTHR47814">
    <property type="entry name" value="PEPTIDYL-TRNA HYDROLASE ARFB"/>
    <property type="match status" value="1"/>
</dbReference>
<sequence length="129" mass="14518">MIDVNEVEFTAIRAQGPGGQNVNKVSSAVHLRFDIANSSLPEHIKERLLAMRDQRITKDGVIVLKAQQSRSQEANKEEALRRLRELVDSVAVLPAVRRPTRPTRSSQRKRLDGKAKDGERKQLRGKVSL</sequence>
<dbReference type="GO" id="GO:0043022">
    <property type="term" value="F:ribosome binding"/>
    <property type="evidence" value="ECO:0007669"/>
    <property type="project" value="TreeGrafter"/>
</dbReference>
<accession>A0A845G0Z0</accession>
<dbReference type="GO" id="GO:0003747">
    <property type="term" value="F:translation release factor activity"/>
    <property type="evidence" value="ECO:0007669"/>
    <property type="project" value="InterPro"/>
</dbReference>
<evidence type="ECO:0000313" key="5">
    <source>
        <dbReference type="Proteomes" id="UP000470302"/>
    </source>
</evidence>
<dbReference type="SUPFAM" id="SSF75620">
    <property type="entry name" value="Release factor"/>
    <property type="match status" value="1"/>
</dbReference>
<evidence type="ECO:0000256" key="1">
    <source>
        <dbReference type="ARBA" id="ARBA00010835"/>
    </source>
</evidence>
<keyword evidence="4" id="KW-0378">Hydrolase</keyword>
<comment type="similarity">
    <text evidence="1">Belongs to the prokaryotic/mitochondrial release factor family.</text>
</comment>
<evidence type="ECO:0000256" key="2">
    <source>
        <dbReference type="SAM" id="MobiDB-lite"/>
    </source>
</evidence>
<feature type="compositionally biased region" description="Basic and acidic residues" evidence="2">
    <location>
        <begin position="109"/>
        <end position="122"/>
    </location>
</feature>
<proteinExistence type="inferred from homology"/>
<dbReference type="EC" id="3.1.1.29" evidence="4"/>
<dbReference type="RefSeq" id="WP_161096237.1">
    <property type="nucleotide sequence ID" value="NZ_WWCW01000017.1"/>
</dbReference>
<evidence type="ECO:0000259" key="3">
    <source>
        <dbReference type="PROSITE" id="PS00745"/>
    </source>
</evidence>
<dbReference type="Gene3D" id="3.30.160.20">
    <property type="match status" value="1"/>
</dbReference>
<dbReference type="InterPro" id="IPR000352">
    <property type="entry name" value="Pep_chain_release_fac_I"/>
</dbReference>
<dbReference type="GO" id="GO:0072344">
    <property type="term" value="P:rescue of stalled ribosome"/>
    <property type="evidence" value="ECO:0007669"/>
    <property type="project" value="TreeGrafter"/>
</dbReference>